<reference evidence="3 4" key="1">
    <citation type="submission" date="2024-04" db="EMBL/GenBank/DDBJ databases">
        <title>Phyllosticta paracitricarpa is synonymous to the EU quarantine fungus P. citricarpa based on phylogenomic analyses.</title>
        <authorList>
            <consortium name="Lawrence Berkeley National Laboratory"/>
            <person name="Van ingen-buijs V.A."/>
            <person name="Van westerhoven A.C."/>
            <person name="Haridas S."/>
            <person name="Skiadas P."/>
            <person name="Martin F."/>
            <person name="Groenewald J.Z."/>
            <person name="Crous P.W."/>
            <person name="Seidl M.F."/>
        </authorList>
    </citation>
    <scope>NUCLEOTIDE SEQUENCE [LARGE SCALE GENOMIC DNA]</scope>
    <source>
        <strain evidence="3 4">CPC 17464</strain>
    </source>
</reference>
<evidence type="ECO:0000256" key="1">
    <source>
        <dbReference type="SAM" id="MobiDB-lite"/>
    </source>
</evidence>
<feature type="region of interest" description="Disordered" evidence="1">
    <location>
        <begin position="33"/>
        <end position="71"/>
    </location>
</feature>
<evidence type="ECO:0000313" key="3">
    <source>
        <dbReference type="EMBL" id="KAK7541966.1"/>
    </source>
</evidence>
<dbReference type="RefSeq" id="XP_066658259.1">
    <property type="nucleotide sequence ID" value="XM_066798994.1"/>
</dbReference>
<dbReference type="GeneID" id="92031900"/>
<evidence type="ECO:0008006" key="5">
    <source>
        <dbReference type="Google" id="ProtNLM"/>
    </source>
</evidence>
<sequence>MDGWGGGDLSLQVSQAVALFLCFLALFKSFCGDDSSSSRGGSSSPSSYSHFSSSSSSFPSQNSSSSSFFPSSPSVFLGHSINGLFFLFSSWRPRWWWCSFERCLIGMLAAVW</sequence>
<evidence type="ECO:0000313" key="4">
    <source>
        <dbReference type="Proteomes" id="UP001360953"/>
    </source>
</evidence>
<feature type="chain" id="PRO_5046539277" description="Secreted protein" evidence="2">
    <location>
        <begin position="33"/>
        <end position="112"/>
    </location>
</feature>
<keyword evidence="2" id="KW-0732">Signal</keyword>
<organism evidence="3 4">
    <name type="scientific">Phyllosticta citribraziliensis</name>
    <dbReference type="NCBI Taxonomy" id="989973"/>
    <lineage>
        <taxon>Eukaryota</taxon>
        <taxon>Fungi</taxon>
        <taxon>Dikarya</taxon>
        <taxon>Ascomycota</taxon>
        <taxon>Pezizomycotina</taxon>
        <taxon>Dothideomycetes</taxon>
        <taxon>Dothideomycetes incertae sedis</taxon>
        <taxon>Botryosphaeriales</taxon>
        <taxon>Phyllostictaceae</taxon>
        <taxon>Phyllosticta</taxon>
    </lineage>
</organism>
<dbReference type="EMBL" id="JBBPEH010000002">
    <property type="protein sequence ID" value="KAK7541966.1"/>
    <property type="molecule type" value="Genomic_DNA"/>
</dbReference>
<proteinExistence type="predicted"/>
<feature type="compositionally biased region" description="Low complexity" evidence="1">
    <location>
        <begin position="35"/>
        <end position="71"/>
    </location>
</feature>
<protein>
    <recommendedName>
        <fullName evidence="5">Secreted protein</fullName>
    </recommendedName>
</protein>
<comment type="caution">
    <text evidence="3">The sequence shown here is derived from an EMBL/GenBank/DDBJ whole genome shotgun (WGS) entry which is preliminary data.</text>
</comment>
<gene>
    <name evidence="3" type="ORF">J3D65DRAFT_612146</name>
</gene>
<evidence type="ECO:0000256" key="2">
    <source>
        <dbReference type="SAM" id="SignalP"/>
    </source>
</evidence>
<name>A0ABR1M627_9PEZI</name>
<feature type="signal peptide" evidence="2">
    <location>
        <begin position="1"/>
        <end position="32"/>
    </location>
</feature>
<dbReference type="Proteomes" id="UP001360953">
    <property type="component" value="Unassembled WGS sequence"/>
</dbReference>
<keyword evidence="4" id="KW-1185">Reference proteome</keyword>
<accession>A0ABR1M627</accession>